<feature type="transmembrane region" description="Helical" evidence="2">
    <location>
        <begin position="21"/>
        <end position="37"/>
    </location>
</feature>
<accession>A0A561R2U0</accession>
<feature type="compositionally biased region" description="Basic residues" evidence="1">
    <location>
        <begin position="171"/>
        <end position="182"/>
    </location>
</feature>
<keyword evidence="4" id="KW-1185">Reference proteome</keyword>
<evidence type="ECO:0000256" key="2">
    <source>
        <dbReference type="SAM" id="Phobius"/>
    </source>
</evidence>
<evidence type="ECO:0000256" key="1">
    <source>
        <dbReference type="SAM" id="MobiDB-lite"/>
    </source>
</evidence>
<name>A0A561R2U0_9HYPH</name>
<evidence type="ECO:0000313" key="3">
    <source>
        <dbReference type="EMBL" id="TWF56927.1"/>
    </source>
</evidence>
<dbReference type="AlphaFoldDB" id="A0A561R2U0"/>
<feature type="region of interest" description="Disordered" evidence="1">
    <location>
        <begin position="151"/>
        <end position="182"/>
    </location>
</feature>
<protein>
    <submittedName>
        <fullName evidence="3">Uncharacterized protein</fullName>
    </submittedName>
</protein>
<keyword evidence="2" id="KW-0812">Transmembrane</keyword>
<comment type="caution">
    <text evidence="3">The sequence shown here is derived from an EMBL/GenBank/DDBJ whole genome shotgun (WGS) entry which is preliminary data.</text>
</comment>
<evidence type="ECO:0000313" key="4">
    <source>
        <dbReference type="Proteomes" id="UP000320653"/>
    </source>
</evidence>
<keyword evidence="2" id="KW-0472">Membrane</keyword>
<keyword evidence="2" id="KW-1133">Transmembrane helix</keyword>
<reference evidence="3 4" key="1">
    <citation type="submission" date="2019-06" db="EMBL/GenBank/DDBJ databases">
        <title>Sorghum-associated microbial communities from plants grown in Nebraska, USA.</title>
        <authorList>
            <person name="Schachtman D."/>
        </authorList>
    </citation>
    <scope>NUCLEOTIDE SEQUENCE [LARGE SCALE GENOMIC DNA]</scope>
    <source>
        <strain evidence="3 4">1225</strain>
    </source>
</reference>
<sequence>MSENYRFARTSQILQQISRHIGVFSATYFYIVISLYGCANCVQCSKQGEQNTPSQGQKSPVPKAYSCIATDPESPGDRWPEHPLTFKAISGFQTRVIERPPSRECGMPCERWMRRCENPADGNLPDRRFGRHAPRLFVEARYRFDERAITRSSGQKRPAKMLRRDGQAGPSRKRSCAKGRCTNKKAWLSPGLSEE</sequence>
<proteinExistence type="predicted"/>
<organism evidence="3 4">
    <name type="scientific">Neorhizobium alkalisoli</name>
    <dbReference type="NCBI Taxonomy" id="528178"/>
    <lineage>
        <taxon>Bacteria</taxon>
        <taxon>Pseudomonadati</taxon>
        <taxon>Pseudomonadota</taxon>
        <taxon>Alphaproteobacteria</taxon>
        <taxon>Hyphomicrobiales</taxon>
        <taxon>Rhizobiaceae</taxon>
        <taxon>Rhizobium/Agrobacterium group</taxon>
        <taxon>Neorhizobium</taxon>
    </lineage>
</organism>
<dbReference type="Proteomes" id="UP000320653">
    <property type="component" value="Unassembled WGS sequence"/>
</dbReference>
<gene>
    <name evidence="3" type="ORF">FHW37_102566</name>
</gene>
<dbReference type="EMBL" id="VIWP01000002">
    <property type="protein sequence ID" value="TWF56927.1"/>
    <property type="molecule type" value="Genomic_DNA"/>
</dbReference>